<keyword evidence="4" id="KW-1185">Reference proteome</keyword>
<dbReference type="SUPFAM" id="SSF50978">
    <property type="entry name" value="WD40 repeat-like"/>
    <property type="match status" value="1"/>
</dbReference>
<dbReference type="OrthoDB" id="4869960at2759"/>
<dbReference type="PROSITE" id="PS50082">
    <property type="entry name" value="WD_REPEATS_2"/>
    <property type="match status" value="2"/>
</dbReference>
<dbReference type="SMART" id="SM00320">
    <property type="entry name" value="WD40"/>
    <property type="match status" value="7"/>
</dbReference>
<dbReference type="AlphaFoldDB" id="A0A6I9RC27"/>
<evidence type="ECO:0000256" key="1">
    <source>
        <dbReference type="ARBA" id="ARBA00022574"/>
    </source>
</evidence>
<evidence type="ECO:0000313" key="4">
    <source>
        <dbReference type="Proteomes" id="UP000504607"/>
    </source>
</evidence>
<gene>
    <name evidence="5" type="primary">LOC105044656</name>
</gene>
<sequence length="473" mass="52809">MVPGRGVKELWDRELGASRPRVVARRIQSHEAFVKRMSFYGDLNGHQGCVNTIHFNRAGDLLVSGSDDKDIIVWNWATKSKEIIYHSGHLDNVFDVRVMPYTDDRTIITSAADGQVRVGQIMENGQVTTRQLGLHNGRVHGLAIEQGTPHVFYSCGEDGLVQRFDMRSHAPTKLLMCSSFLGNGQPIRLNAMVIDPCNPYHFSIGGSDEYARVYDIRNCQWDTSSTSNQPMNTFCPCHLFGTETVHVTGLAYSSSSELLVSYNDELIYLFSKNMGLGPDPRSVKLDANLQKLIIPQVYSGHRNFRTVKGVNFFGPGNEYVVSGSDCGHVYIWKKEGGELMCMMGADTRIVNCVEPHPHDPVLATSGYDTNIKIWTPVADKLGPLPRNAKQIMAANKRCREAHARITLSPDVVMHVLRLQRRQASTSAESRFSSADTDSDEDDDDVFAFFRCFLEREQSGTSRGSSDIRDCTVC</sequence>
<evidence type="ECO:0000313" key="5">
    <source>
        <dbReference type="RefSeq" id="XP_010920925.1"/>
    </source>
</evidence>
<dbReference type="PROSITE" id="PS50294">
    <property type="entry name" value="WD_REPEATS_REGION"/>
    <property type="match status" value="1"/>
</dbReference>
<dbReference type="GeneID" id="105044656"/>
<dbReference type="InterPro" id="IPR036322">
    <property type="entry name" value="WD40_repeat_dom_sf"/>
</dbReference>
<accession>A0A6I9RC27</accession>
<organism evidence="4 5">
    <name type="scientific">Elaeis guineensis var. tenera</name>
    <name type="common">Oil palm</name>
    <dbReference type="NCBI Taxonomy" id="51953"/>
    <lineage>
        <taxon>Eukaryota</taxon>
        <taxon>Viridiplantae</taxon>
        <taxon>Streptophyta</taxon>
        <taxon>Embryophyta</taxon>
        <taxon>Tracheophyta</taxon>
        <taxon>Spermatophyta</taxon>
        <taxon>Magnoliopsida</taxon>
        <taxon>Liliopsida</taxon>
        <taxon>Arecaceae</taxon>
        <taxon>Arecoideae</taxon>
        <taxon>Cocoseae</taxon>
        <taxon>Elaeidinae</taxon>
        <taxon>Elaeis</taxon>
    </lineage>
</organism>
<keyword evidence="1 3" id="KW-0853">WD repeat</keyword>
<dbReference type="InterPro" id="IPR001680">
    <property type="entry name" value="WD40_rpt"/>
</dbReference>
<dbReference type="GO" id="GO:0005737">
    <property type="term" value="C:cytoplasm"/>
    <property type="evidence" value="ECO:0007669"/>
    <property type="project" value="TreeGrafter"/>
</dbReference>
<dbReference type="PANTHER" id="PTHR15574">
    <property type="entry name" value="WD REPEAT DOMAIN-CONTAINING FAMILY"/>
    <property type="match status" value="1"/>
</dbReference>
<dbReference type="PANTHER" id="PTHR15574:SF65">
    <property type="entry name" value="TRANSDUCIN_WD40 REPEAT-LIKE SUPERFAMILY PROTEIN"/>
    <property type="match status" value="1"/>
</dbReference>
<keyword evidence="2" id="KW-0677">Repeat</keyword>
<evidence type="ECO:0000256" key="3">
    <source>
        <dbReference type="PROSITE-ProRule" id="PRU00221"/>
    </source>
</evidence>
<dbReference type="Proteomes" id="UP000504607">
    <property type="component" value="Chromosome 5"/>
</dbReference>
<dbReference type="InterPro" id="IPR015943">
    <property type="entry name" value="WD40/YVTN_repeat-like_dom_sf"/>
</dbReference>
<dbReference type="InterPro" id="IPR045151">
    <property type="entry name" value="DCAF8"/>
</dbReference>
<reference evidence="5" key="1">
    <citation type="submission" date="2025-08" db="UniProtKB">
        <authorList>
            <consortium name="RefSeq"/>
        </authorList>
    </citation>
    <scope>IDENTIFICATION</scope>
</reference>
<dbReference type="FunCoup" id="A0A6I9RC27">
    <property type="interactions" value="1921"/>
</dbReference>
<evidence type="ECO:0000256" key="2">
    <source>
        <dbReference type="ARBA" id="ARBA00022737"/>
    </source>
</evidence>
<dbReference type="Pfam" id="PF00400">
    <property type="entry name" value="WD40"/>
    <property type="match status" value="3"/>
</dbReference>
<dbReference type="KEGG" id="egu:105044656"/>
<dbReference type="InParanoid" id="A0A6I9RC27"/>
<proteinExistence type="predicted"/>
<dbReference type="RefSeq" id="XP_010920925.1">
    <property type="nucleotide sequence ID" value="XM_010922623.3"/>
</dbReference>
<dbReference type="GO" id="GO:0080008">
    <property type="term" value="C:Cul4-RING E3 ubiquitin ligase complex"/>
    <property type="evidence" value="ECO:0007669"/>
    <property type="project" value="TreeGrafter"/>
</dbReference>
<name>A0A6I9RC27_ELAGV</name>
<protein>
    <submittedName>
        <fullName evidence="5">DDB1- and CUL4-associated factor 8 isoform X1</fullName>
    </submittedName>
</protein>
<dbReference type="Gene3D" id="2.130.10.10">
    <property type="entry name" value="YVTN repeat-like/Quinoprotein amine dehydrogenase"/>
    <property type="match status" value="1"/>
</dbReference>
<feature type="repeat" description="WD" evidence="3">
    <location>
        <begin position="43"/>
        <end position="75"/>
    </location>
</feature>
<feature type="repeat" description="WD" evidence="3">
    <location>
        <begin position="343"/>
        <end position="374"/>
    </location>
</feature>